<evidence type="ECO:0000256" key="1">
    <source>
        <dbReference type="ARBA" id="ARBA00022801"/>
    </source>
</evidence>
<protein>
    <submittedName>
        <fullName evidence="5">PP2C family protein-serine/threonine phosphatase</fullName>
    </submittedName>
</protein>
<evidence type="ECO:0000256" key="2">
    <source>
        <dbReference type="SAM" id="MobiDB-lite"/>
    </source>
</evidence>
<name>A0ABU6JAN2_9BURK</name>
<dbReference type="Pfam" id="PF07228">
    <property type="entry name" value="SpoIIE"/>
    <property type="match status" value="1"/>
</dbReference>
<feature type="transmembrane region" description="Helical" evidence="3">
    <location>
        <begin position="264"/>
        <end position="287"/>
    </location>
</feature>
<feature type="region of interest" description="Disordered" evidence="2">
    <location>
        <begin position="381"/>
        <end position="400"/>
    </location>
</feature>
<feature type="domain" description="PPM-type phosphatase" evidence="4">
    <location>
        <begin position="466"/>
        <end position="682"/>
    </location>
</feature>
<proteinExistence type="predicted"/>
<dbReference type="InterPro" id="IPR036457">
    <property type="entry name" value="PPM-type-like_dom_sf"/>
</dbReference>
<keyword evidence="1" id="KW-0378">Hydrolase</keyword>
<accession>A0ABU6JAN2</accession>
<evidence type="ECO:0000259" key="4">
    <source>
        <dbReference type="SMART" id="SM00331"/>
    </source>
</evidence>
<dbReference type="PANTHER" id="PTHR43156:SF2">
    <property type="entry name" value="STAGE II SPORULATION PROTEIN E"/>
    <property type="match status" value="1"/>
</dbReference>
<organism evidence="5 6">
    <name type="scientific">Noviherbaspirillum album</name>
    <dbReference type="NCBI Taxonomy" id="3080276"/>
    <lineage>
        <taxon>Bacteria</taxon>
        <taxon>Pseudomonadati</taxon>
        <taxon>Pseudomonadota</taxon>
        <taxon>Betaproteobacteria</taxon>
        <taxon>Burkholderiales</taxon>
        <taxon>Oxalobacteraceae</taxon>
        <taxon>Noviherbaspirillum</taxon>
    </lineage>
</organism>
<comment type="caution">
    <text evidence="5">The sequence shown here is derived from an EMBL/GenBank/DDBJ whole genome shotgun (WGS) entry which is preliminary data.</text>
</comment>
<keyword evidence="3" id="KW-0472">Membrane</keyword>
<dbReference type="RefSeq" id="WP_326507426.1">
    <property type="nucleotide sequence ID" value="NZ_JAWIIV010000013.1"/>
</dbReference>
<dbReference type="Gene3D" id="3.60.40.10">
    <property type="entry name" value="PPM-type phosphatase domain"/>
    <property type="match status" value="1"/>
</dbReference>
<dbReference type="PANTHER" id="PTHR43156">
    <property type="entry name" value="STAGE II SPORULATION PROTEIN E-RELATED"/>
    <property type="match status" value="1"/>
</dbReference>
<keyword evidence="3" id="KW-1133">Transmembrane helix</keyword>
<dbReference type="EMBL" id="JAWIIV010000013">
    <property type="protein sequence ID" value="MEC4720710.1"/>
    <property type="molecule type" value="Genomic_DNA"/>
</dbReference>
<evidence type="ECO:0000313" key="5">
    <source>
        <dbReference type="EMBL" id="MEC4720710.1"/>
    </source>
</evidence>
<keyword evidence="6" id="KW-1185">Reference proteome</keyword>
<gene>
    <name evidence="5" type="ORF">RY831_16220</name>
</gene>
<sequence>MKLKNRIVMVVLGLVLLLQGVLGALVWNWHQAAEARMQKSLLARQGLAWQKMEAEAIARLRDAADSLGQAREVAQIFRQDRFEKAIFSESVAQALAAAGNPRIDIQNRGLGMLYTSDSSLKPERVLELGWTDRVLKTQRRVSGVAQLGNHHYVWVYSREAGQSEGFVTLSLDVDKTLNGFADNINGQAFIVSSRGREILGTEPGLLKRLGIDSLPAGEAVRRVRLDRHYYDVVSQPLLDPSRRRIGSIVGIIDATDDARSEQRLHFVLLSIAATFLLLVGAAIWVFIQQAFVPVNAAIDVLERLANGDIDAQPDDDVVADEEVTRISTGLLRLRRDVVTLRMLKDEQARASQQQEFLIRDQLRSLADSLDPQSRTDVLKELEASTASDAPPEETSRDEGDNQLAKLAGILGRMAGLVTNQQARLLTLLKELQEAMETQAQFLSLQQELEIARSIQQSILPRIPLDVQGVEIAATMIPAKEVGGDFYDYFMIDEHRLGVVVADVSGKGVPAAFFMAISRTLLKSSVMFFREPKGAMRRLNDQLCAENDQMMFVTVFLGVFDIRTGDFRYVNAGHNPPALIRRNGETCYLPRADNMGLAVLEDQDFEEGHLVLEEGDSLFLFTDGVTEAMNPEHELFGESALLDNLRESNALPAARLDSVIAQVRAFSRDEPQSDDITCVALRYSASSSRIS</sequence>
<evidence type="ECO:0000313" key="6">
    <source>
        <dbReference type="Proteomes" id="UP001352263"/>
    </source>
</evidence>
<dbReference type="SUPFAM" id="SSF81606">
    <property type="entry name" value="PP2C-like"/>
    <property type="match status" value="1"/>
</dbReference>
<keyword evidence="3" id="KW-0812">Transmembrane</keyword>
<dbReference type="InterPro" id="IPR001932">
    <property type="entry name" value="PPM-type_phosphatase-like_dom"/>
</dbReference>
<reference evidence="5 6" key="1">
    <citation type="submission" date="2023-10" db="EMBL/GenBank/DDBJ databases">
        <title>Noviherbaspirillum sp. CPCC 100848 genome assembly.</title>
        <authorList>
            <person name="Li X.Y."/>
            <person name="Fang X.M."/>
        </authorList>
    </citation>
    <scope>NUCLEOTIDE SEQUENCE [LARGE SCALE GENOMIC DNA]</scope>
    <source>
        <strain evidence="5 6">CPCC 100848</strain>
    </source>
</reference>
<dbReference type="SMART" id="SM00331">
    <property type="entry name" value="PP2C_SIG"/>
    <property type="match status" value="1"/>
</dbReference>
<dbReference type="Proteomes" id="UP001352263">
    <property type="component" value="Unassembled WGS sequence"/>
</dbReference>
<dbReference type="InterPro" id="IPR052016">
    <property type="entry name" value="Bact_Sigma-Reg"/>
</dbReference>
<evidence type="ECO:0000256" key="3">
    <source>
        <dbReference type="SAM" id="Phobius"/>
    </source>
</evidence>